<protein>
    <submittedName>
        <fullName evidence="2">Uncharacterized protein</fullName>
    </submittedName>
</protein>
<dbReference type="Proteomes" id="UP001216579">
    <property type="component" value="Unassembled WGS sequence"/>
</dbReference>
<comment type="caution">
    <text evidence="2">The sequence shown here is derived from an EMBL/GenBank/DDBJ whole genome shotgun (WGS) entry which is preliminary data.</text>
</comment>
<evidence type="ECO:0000313" key="2">
    <source>
        <dbReference type="EMBL" id="MDF3293931.1"/>
    </source>
</evidence>
<evidence type="ECO:0000256" key="1">
    <source>
        <dbReference type="SAM" id="MobiDB-lite"/>
    </source>
</evidence>
<proteinExistence type="predicted"/>
<accession>A0ABT5ZWA9</accession>
<dbReference type="EMBL" id="JARJBC010000032">
    <property type="protein sequence ID" value="MDF3293931.1"/>
    <property type="molecule type" value="Genomic_DNA"/>
</dbReference>
<evidence type="ECO:0000313" key="3">
    <source>
        <dbReference type="Proteomes" id="UP001216579"/>
    </source>
</evidence>
<organism evidence="2 3">
    <name type="scientific">Streptomyces silvisoli</name>
    <dbReference type="NCBI Taxonomy" id="3034235"/>
    <lineage>
        <taxon>Bacteria</taxon>
        <taxon>Bacillati</taxon>
        <taxon>Actinomycetota</taxon>
        <taxon>Actinomycetes</taxon>
        <taxon>Kitasatosporales</taxon>
        <taxon>Streptomycetaceae</taxon>
        <taxon>Streptomyces</taxon>
    </lineage>
</organism>
<sequence length="90" mass="9920">MREVGVASYSVRDSDAVGFDRRDRGQLPYDSQEVGFDMMCTKHQRVDDEVGREIPEHLKVDLSPGTAENCHPVQIDSSEDRGIGAATLGL</sequence>
<dbReference type="RefSeq" id="WP_276096772.1">
    <property type="nucleotide sequence ID" value="NZ_JARJBC010000032.1"/>
</dbReference>
<gene>
    <name evidence="2" type="ORF">P3G67_32905</name>
</gene>
<feature type="region of interest" description="Disordered" evidence="1">
    <location>
        <begin position="62"/>
        <end position="90"/>
    </location>
</feature>
<reference evidence="2 3" key="1">
    <citation type="submission" date="2023-03" db="EMBL/GenBank/DDBJ databases">
        <title>Draft genome sequence of Streptomyces sp. RB6PN23 isolated from peat swamp forest in Thailand.</title>
        <authorList>
            <person name="Klaysubun C."/>
            <person name="Duangmal K."/>
        </authorList>
    </citation>
    <scope>NUCLEOTIDE SEQUENCE [LARGE SCALE GENOMIC DNA]</scope>
    <source>
        <strain evidence="2 3">RB6PN23</strain>
    </source>
</reference>
<keyword evidence="3" id="KW-1185">Reference proteome</keyword>
<name>A0ABT5ZWA9_9ACTN</name>